<dbReference type="InterPro" id="IPR001633">
    <property type="entry name" value="EAL_dom"/>
</dbReference>
<dbReference type="Pfam" id="PF00563">
    <property type="entry name" value="EAL"/>
    <property type="match status" value="1"/>
</dbReference>
<evidence type="ECO:0000313" key="4">
    <source>
        <dbReference type="EMBL" id="WAX58664.1"/>
    </source>
</evidence>
<dbReference type="SUPFAM" id="SSF55073">
    <property type="entry name" value="Nucleotide cyclase"/>
    <property type="match status" value="1"/>
</dbReference>
<sequence length="744" mass="79251">MDGTPKLDRVLGVAAWAVMAGGLLVDLFVRGAAAEPNRGVLFTTLVVFFLVLCVRLVLALRRRTRRRSALRLLLVGLIVWAAESAFVAGATVPASGRHLSAGELLFLVAYLAFVLYLLMDTEHRAGHAVSTWLEVAVLCGGSASVASVLLLTPLANRFGGGAPLLIALLYPVTDLVLALLVIGQVALRVRSRSRLTGALALGFLAMAAADTTFVGNVTLGNVGTTRLTALLWGAGFALIIGAACRLRPDAPLPASRAVPGPVLMCAAVAAVVVLAVHPGGAIAPYVVIPGAVTLLAAGGRLVLALREARDAAEAFALARTDDLTLLPNRRAVLARVDEHIAANRPLSLVLMDLNGFKEINDALGHLTGDRVLAICARRMREALPQSIQVARFGGDEFALTVSDDDPIAVLEIAQRARAALSQPTYVEGLELVVDAAAGVAVREPSDKESVALMRRADVAMYQAKTSGAGALLYDPAHDEHSRAKLQLAEELRHGIVSGQMVLWYQPQVHASTLEVYGLEALVRWQHPTQGLIPPVAFLPLARQTGLMAAVSEAVAARAVADLHRWQADGMDVRVSLNCAAPELLSGVFSRRLEREALDGAVELSSFTIEVTEDSFLADPERTRATLYKLRRLGLGISIDDYGTGFSSLAYLRDLPLDELKLDRSFISAMVSDRRSRMIVESTLHMAHALELRVVGEGVENGATSAALVAMGADVLQGYHLARPMPPEAVPEWIASRASSFWPAD</sequence>
<dbReference type="Proteomes" id="UP001164693">
    <property type="component" value="Chromosome"/>
</dbReference>
<evidence type="ECO:0000256" key="1">
    <source>
        <dbReference type="SAM" id="Phobius"/>
    </source>
</evidence>
<proteinExistence type="predicted"/>
<dbReference type="NCBIfam" id="TIGR00254">
    <property type="entry name" value="GGDEF"/>
    <property type="match status" value="1"/>
</dbReference>
<accession>A0ABY7K5R4</accession>
<evidence type="ECO:0000259" key="3">
    <source>
        <dbReference type="PROSITE" id="PS50887"/>
    </source>
</evidence>
<feature type="transmembrane region" description="Helical" evidence="1">
    <location>
        <begin position="164"/>
        <end position="183"/>
    </location>
</feature>
<dbReference type="PANTHER" id="PTHR33121:SF70">
    <property type="entry name" value="SIGNALING PROTEIN YKOW"/>
    <property type="match status" value="1"/>
</dbReference>
<evidence type="ECO:0000259" key="2">
    <source>
        <dbReference type="PROSITE" id="PS50883"/>
    </source>
</evidence>
<feature type="domain" description="GGDEF" evidence="3">
    <location>
        <begin position="344"/>
        <end position="476"/>
    </location>
</feature>
<dbReference type="EMBL" id="CP097463">
    <property type="protein sequence ID" value="WAX58664.1"/>
    <property type="molecule type" value="Genomic_DNA"/>
</dbReference>
<feature type="transmembrane region" description="Helical" evidence="1">
    <location>
        <begin position="227"/>
        <end position="246"/>
    </location>
</feature>
<keyword evidence="5" id="KW-1185">Reference proteome</keyword>
<feature type="transmembrane region" description="Helical" evidence="1">
    <location>
        <begin position="39"/>
        <end position="60"/>
    </location>
</feature>
<dbReference type="Gene3D" id="3.20.20.450">
    <property type="entry name" value="EAL domain"/>
    <property type="match status" value="1"/>
</dbReference>
<feature type="transmembrane region" description="Helical" evidence="1">
    <location>
        <begin position="72"/>
        <end position="92"/>
    </location>
</feature>
<dbReference type="Gene3D" id="3.30.70.270">
    <property type="match status" value="1"/>
</dbReference>
<organism evidence="4 5">
    <name type="scientific">Jatrophihabitans cynanchi</name>
    <dbReference type="NCBI Taxonomy" id="2944128"/>
    <lineage>
        <taxon>Bacteria</taxon>
        <taxon>Bacillati</taxon>
        <taxon>Actinomycetota</taxon>
        <taxon>Actinomycetes</taxon>
        <taxon>Jatrophihabitantales</taxon>
        <taxon>Jatrophihabitantaceae</taxon>
        <taxon>Jatrophihabitans</taxon>
    </lineage>
</organism>
<feature type="transmembrane region" description="Helical" evidence="1">
    <location>
        <begin position="131"/>
        <end position="152"/>
    </location>
</feature>
<dbReference type="CDD" id="cd01949">
    <property type="entry name" value="GGDEF"/>
    <property type="match status" value="1"/>
</dbReference>
<keyword evidence="1" id="KW-0472">Membrane</keyword>
<keyword evidence="1" id="KW-1133">Transmembrane helix</keyword>
<reference evidence="4" key="1">
    <citation type="submission" date="2022-05" db="EMBL/GenBank/DDBJ databases">
        <title>Jatrophihabitans sp. SB3-54 whole genome sequence.</title>
        <authorList>
            <person name="Suh M.K."/>
            <person name="Eom M.K."/>
            <person name="Kim J.S."/>
            <person name="Kim H.S."/>
            <person name="Do H.E."/>
            <person name="Shin Y.K."/>
            <person name="Lee J.-S."/>
        </authorList>
    </citation>
    <scope>NUCLEOTIDE SEQUENCE</scope>
    <source>
        <strain evidence="4">SB3-54</strain>
    </source>
</reference>
<feature type="domain" description="EAL" evidence="2">
    <location>
        <begin position="484"/>
        <end position="737"/>
    </location>
</feature>
<feature type="transmembrane region" description="Helical" evidence="1">
    <location>
        <begin position="12"/>
        <end position="33"/>
    </location>
</feature>
<feature type="transmembrane region" description="Helical" evidence="1">
    <location>
        <begin position="98"/>
        <end position="119"/>
    </location>
</feature>
<keyword evidence="1" id="KW-0812">Transmembrane</keyword>
<dbReference type="InterPro" id="IPR043128">
    <property type="entry name" value="Rev_trsase/Diguanyl_cyclase"/>
</dbReference>
<dbReference type="SUPFAM" id="SSF141868">
    <property type="entry name" value="EAL domain-like"/>
    <property type="match status" value="1"/>
</dbReference>
<dbReference type="InterPro" id="IPR050706">
    <property type="entry name" value="Cyclic-di-GMP_PDE-like"/>
</dbReference>
<dbReference type="InterPro" id="IPR000160">
    <property type="entry name" value="GGDEF_dom"/>
</dbReference>
<dbReference type="PROSITE" id="PS50887">
    <property type="entry name" value="GGDEF"/>
    <property type="match status" value="1"/>
</dbReference>
<dbReference type="CDD" id="cd01948">
    <property type="entry name" value="EAL"/>
    <property type="match status" value="1"/>
</dbReference>
<dbReference type="RefSeq" id="WP_269445204.1">
    <property type="nucleotide sequence ID" value="NZ_CP097463.1"/>
</dbReference>
<dbReference type="SMART" id="SM00267">
    <property type="entry name" value="GGDEF"/>
    <property type="match status" value="1"/>
</dbReference>
<name>A0ABY7K5R4_9ACTN</name>
<feature type="transmembrane region" description="Helical" evidence="1">
    <location>
        <begin position="195"/>
        <end position="215"/>
    </location>
</feature>
<dbReference type="InterPro" id="IPR029787">
    <property type="entry name" value="Nucleotide_cyclase"/>
</dbReference>
<gene>
    <name evidence="4" type="ORF">M6B22_07825</name>
</gene>
<feature type="transmembrane region" description="Helical" evidence="1">
    <location>
        <begin position="282"/>
        <end position="303"/>
    </location>
</feature>
<dbReference type="PROSITE" id="PS50883">
    <property type="entry name" value="EAL"/>
    <property type="match status" value="1"/>
</dbReference>
<protein>
    <submittedName>
        <fullName evidence="4">Bifunctional diguanylate cyclase/phosphodiesterase</fullName>
    </submittedName>
</protein>
<feature type="transmembrane region" description="Helical" evidence="1">
    <location>
        <begin position="258"/>
        <end position="276"/>
    </location>
</feature>
<evidence type="ECO:0000313" key="5">
    <source>
        <dbReference type="Proteomes" id="UP001164693"/>
    </source>
</evidence>
<dbReference type="Pfam" id="PF00990">
    <property type="entry name" value="GGDEF"/>
    <property type="match status" value="1"/>
</dbReference>
<dbReference type="InterPro" id="IPR035919">
    <property type="entry name" value="EAL_sf"/>
</dbReference>
<dbReference type="SMART" id="SM00052">
    <property type="entry name" value="EAL"/>
    <property type="match status" value="1"/>
</dbReference>
<dbReference type="PANTHER" id="PTHR33121">
    <property type="entry name" value="CYCLIC DI-GMP PHOSPHODIESTERASE PDEF"/>
    <property type="match status" value="1"/>
</dbReference>